<accession>A0ABP3RG31</accession>
<name>A0ABP3RG31_9BACI</name>
<gene>
    <name evidence="1" type="ORF">GCM10009001_29060</name>
</gene>
<organism evidence="1 2">
    <name type="scientific">Virgibacillus siamensis</name>
    <dbReference type="NCBI Taxonomy" id="480071"/>
    <lineage>
        <taxon>Bacteria</taxon>
        <taxon>Bacillati</taxon>
        <taxon>Bacillota</taxon>
        <taxon>Bacilli</taxon>
        <taxon>Bacillales</taxon>
        <taxon>Bacillaceae</taxon>
        <taxon>Virgibacillus</taxon>
    </lineage>
</organism>
<reference evidence="2" key="1">
    <citation type="journal article" date="2019" name="Int. J. Syst. Evol. Microbiol.">
        <title>The Global Catalogue of Microorganisms (GCM) 10K type strain sequencing project: providing services to taxonomists for standard genome sequencing and annotation.</title>
        <authorList>
            <consortium name="The Broad Institute Genomics Platform"/>
            <consortium name="The Broad Institute Genome Sequencing Center for Infectious Disease"/>
            <person name="Wu L."/>
            <person name="Ma J."/>
        </authorList>
    </citation>
    <scope>NUCLEOTIDE SEQUENCE [LARGE SCALE GENOMIC DNA]</scope>
    <source>
        <strain evidence="2">JCM 15395</strain>
    </source>
</reference>
<sequence>MYRCIDKALEFGALNALDDNKRSGRPAQITDDAKTWVVSLACQKPKELGYSYEVWTTRLLSQHIRKNAEGAGHPSVKNIGSGTVSRILDENDIKPHKINYYLERRDPDFDTKMAQVLHVYQQVEWTLEDNEFQPVFDVMLSYDEKTGIRPLKTRHLIYRQFPESTLPLDVTPNTLDMEPLAWLLELIWSPVKLLALLKTDIAAVNLWTS</sequence>
<dbReference type="Proteomes" id="UP001500866">
    <property type="component" value="Unassembled WGS sequence"/>
</dbReference>
<dbReference type="Pfam" id="PF13565">
    <property type="entry name" value="HTH_32"/>
    <property type="match status" value="1"/>
</dbReference>
<comment type="caution">
    <text evidence="1">The sequence shown here is derived from an EMBL/GenBank/DDBJ whole genome shotgun (WGS) entry which is preliminary data.</text>
</comment>
<evidence type="ECO:0000313" key="1">
    <source>
        <dbReference type="EMBL" id="GAA0609896.1"/>
    </source>
</evidence>
<dbReference type="EMBL" id="BAAADS010000021">
    <property type="protein sequence ID" value="GAA0609896.1"/>
    <property type="molecule type" value="Genomic_DNA"/>
</dbReference>
<protein>
    <submittedName>
        <fullName evidence="1">Uncharacterized protein</fullName>
    </submittedName>
</protein>
<evidence type="ECO:0000313" key="2">
    <source>
        <dbReference type="Proteomes" id="UP001500866"/>
    </source>
</evidence>
<keyword evidence="2" id="KW-1185">Reference proteome</keyword>
<proteinExistence type="predicted"/>